<evidence type="ECO:0000256" key="1">
    <source>
        <dbReference type="ARBA" id="ARBA00010617"/>
    </source>
</evidence>
<dbReference type="GO" id="GO:0008395">
    <property type="term" value="F:steroid hydroxylase activity"/>
    <property type="evidence" value="ECO:0007669"/>
    <property type="project" value="TreeGrafter"/>
</dbReference>
<dbReference type="GO" id="GO:0036199">
    <property type="term" value="F:cholest-4-en-3-one 26-monooxygenase activity"/>
    <property type="evidence" value="ECO:0007669"/>
    <property type="project" value="TreeGrafter"/>
</dbReference>
<dbReference type="SUPFAM" id="SSF48264">
    <property type="entry name" value="Cytochrome P450"/>
    <property type="match status" value="1"/>
</dbReference>
<dbReference type="PRINTS" id="PR00359">
    <property type="entry name" value="BP450"/>
</dbReference>
<dbReference type="FunFam" id="1.10.630.10:FF:000018">
    <property type="entry name" value="Cytochrome P450 monooxygenase"/>
    <property type="match status" value="1"/>
</dbReference>
<dbReference type="Proteomes" id="UP000294513">
    <property type="component" value="Unassembled WGS sequence"/>
</dbReference>
<dbReference type="GO" id="GO:0020037">
    <property type="term" value="F:heme binding"/>
    <property type="evidence" value="ECO:0007669"/>
    <property type="project" value="InterPro"/>
</dbReference>
<dbReference type="AlphaFoldDB" id="A0A4R5C7Z6"/>
<dbReference type="Pfam" id="PF00067">
    <property type="entry name" value="p450"/>
    <property type="match status" value="1"/>
</dbReference>
<name>A0A4R5C7Z6_9ACTN</name>
<dbReference type="EMBL" id="SMKU01000021">
    <property type="protein sequence ID" value="TDD94253.1"/>
    <property type="molecule type" value="Genomic_DNA"/>
</dbReference>
<evidence type="ECO:0000256" key="4">
    <source>
        <dbReference type="ARBA" id="ARBA00023002"/>
    </source>
</evidence>
<dbReference type="GO" id="GO:0006707">
    <property type="term" value="P:cholesterol catabolic process"/>
    <property type="evidence" value="ECO:0007669"/>
    <property type="project" value="TreeGrafter"/>
</dbReference>
<dbReference type="OrthoDB" id="3203662at2"/>
<dbReference type="InterPro" id="IPR002397">
    <property type="entry name" value="Cyt_P450_B"/>
</dbReference>
<sequence length="407" mass="45201">MLVERDLASLEFWARPQAERDVLFEKLRVAREPVFCPRPGGPGFYALTRYEQVAGAARNPKVFSSEPTSSSLVDPAPPIREFSGSMISMDDPRHARLRRIVSRSFTPRRVNKIADDVAALAAHIVDELVRRGPCDFTAHVATPMPLQIICSMMGVPESAYDDVVAATNAILTLGRGDLDSLGPDGEGRETVLTESFTYLHELMADLGRLRRERPSDDLVSALLHANVDGEALTERELGRFFSLLAVAGNETTRHALSHALVLFTAHPDQKSLLLSDLDRHLPGAVEEVLRYATPVTWMRRTLTRDHTLFEHTYRAGEKVVLYYNSANRDEDVFKDPHTFDITRAPNPHFGFGAPGPHFCLGSHLARHEMTTMLRELLTRLPGLHATAEPDREGGIITNGIKALPCAF</sequence>
<comment type="caution">
    <text evidence="7">The sequence shown here is derived from an EMBL/GenBank/DDBJ whole genome shotgun (WGS) entry which is preliminary data.</text>
</comment>
<dbReference type="PANTHER" id="PTHR46696:SF4">
    <property type="entry name" value="BIOTIN BIOSYNTHESIS CYTOCHROME P450"/>
    <property type="match status" value="1"/>
</dbReference>
<keyword evidence="2" id="KW-0349">Heme</keyword>
<accession>A0A4R5C7Z6</accession>
<keyword evidence="3" id="KW-0479">Metal-binding</keyword>
<evidence type="ECO:0000256" key="5">
    <source>
        <dbReference type="ARBA" id="ARBA00023004"/>
    </source>
</evidence>
<evidence type="ECO:0000313" key="8">
    <source>
        <dbReference type="Proteomes" id="UP000294513"/>
    </source>
</evidence>
<dbReference type="InterPro" id="IPR001128">
    <property type="entry name" value="Cyt_P450"/>
</dbReference>
<dbReference type="GO" id="GO:0005506">
    <property type="term" value="F:iron ion binding"/>
    <property type="evidence" value="ECO:0007669"/>
    <property type="project" value="InterPro"/>
</dbReference>
<organism evidence="7 8">
    <name type="scientific">Actinomadura rubrisoli</name>
    <dbReference type="NCBI Taxonomy" id="2530368"/>
    <lineage>
        <taxon>Bacteria</taxon>
        <taxon>Bacillati</taxon>
        <taxon>Actinomycetota</taxon>
        <taxon>Actinomycetes</taxon>
        <taxon>Streptosporangiales</taxon>
        <taxon>Thermomonosporaceae</taxon>
        <taxon>Actinomadura</taxon>
    </lineage>
</organism>
<dbReference type="InterPro" id="IPR036396">
    <property type="entry name" value="Cyt_P450_sf"/>
</dbReference>
<evidence type="ECO:0000313" key="7">
    <source>
        <dbReference type="EMBL" id="TDD94253.1"/>
    </source>
</evidence>
<evidence type="ECO:0000256" key="6">
    <source>
        <dbReference type="ARBA" id="ARBA00023033"/>
    </source>
</evidence>
<dbReference type="RefSeq" id="WP_131890267.1">
    <property type="nucleotide sequence ID" value="NZ_SMKU01000021.1"/>
</dbReference>
<evidence type="ECO:0000256" key="3">
    <source>
        <dbReference type="ARBA" id="ARBA00022723"/>
    </source>
</evidence>
<keyword evidence="4" id="KW-0560">Oxidoreductase</keyword>
<gene>
    <name evidence="7" type="ORF">E1298_07360</name>
</gene>
<dbReference type="CDD" id="cd11033">
    <property type="entry name" value="CYP142-like"/>
    <property type="match status" value="1"/>
</dbReference>
<proteinExistence type="inferred from homology"/>
<dbReference type="PANTHER" id="PTHR46696">
    <property type="entry name" value="P450, PUTATIVE (EUROFUNG)-RELATED"/>
    <property type="match status" value="1"/>
</dbReference>
<reference evidence="7 8" key="1">
    <citation type="submission" date="2019-03" db="EMBL/GenBank/DDBJ databases">
        <title>Draft genome sequences of novel Actinobacteria.</title>
        <authorList>
            <person name="Sahin N."/>
            <person name="Ay H."/>
            <person name="Saygin H."/>
        </authorList>
    </citation>
    <scope>NUCLEOTIDE SEQUENCE [LARGE SCALE GENOMIC DNA]</scope>
    <source>
        <strain evidence="7 8">H3C3</strain>
    </source>
</reference>
<evidence type="ECO:0000256" key="2">
    <source>
        <dbReference type="ARBA" id="ARBA00022617"/>
    </source>
</evidence>
<keyword evidence="8" id="KW-1185">Reference proteome</keyword>
<protein>
    <submittedName>
        <fullName evidence="7">Cytochrome P450</fullName>
    </submittedName>
</protein>
<comment type="similarity">
    <text evidence="1">Belongs to the cytochrome P450 family.</text>
</comment>
<keyword evidence="5" id="KW-0408">Iron</keyword>
<dbReference type="Gene3D" id="1.10.630.10">
    <property type="entry name" value="Cytochrome P450"/>
    <property type="match status" value="1"/>
</dbReference>
<keyword evidence="6" id="KW-0503">Monooxygenase</keyword>